<dbReference type="OrthoDB" id="6500045at2759"/>
<evidence type="ECO:0000313" key="2">
    <source>
        <dbReference type="Proteomes" id="UP000616769"/>
    </source>
</evidence>
<accession>A0A132AAZ7</accession>
<dbReference type="EMBL" id="JXLN01012231">
    <property type="protein sequence ID" value="KPM08156.1"/>
    <property type="molecule type" value="Genomic_DNA"/>
</dbReference>
<proteinExistence type="predicted"/>
<gene>
    <name evidence="1" type="ORF">QR98_0066700</name>
</gene>
<organism evidence="1 2">
    <name type="scientific">Sarcoptes scabiei</name>
    <name type="common">Itch mite</name>
    <name type="synonym">Acarus scabiei</name>
    <dbReference type="NCBI Taxonomy" id="52283"/>
    <lineage>
        <taxon>Eukaryota</taxon>
        <taxon>Metazoa</taxon>
        <taxon>Ecdysozoa</taxon>
        <taxon>Arthropoda</taxon>
        <taxon>Chelicerata</taxon>
        <taxon>Arachnida</taxon>
        <taxon>Acari</taxon>
        <taxon>Acariformes</taxon>
        <taxon>Sarcoptiformes</taxon>
        <taxon>Astigmata</taxon>
        <taxon>Psoroptidia</taxon>
        <taxon>Sarcoptoidea</taxon>
        <taxon>Sarcoptidae</taxon>
        <taxon>Sarcoptinae</taxon>
        <taxon>Sarcoptes</taxon>
    </lineage>
</organism>
<evidence type="ECO:0000313" key="1">
    <source>
        <dbReference type="EMBL" id="KPM08156.1"/>
    </source>
</evidence>
<name>A0A132AAZ7_SARSC</name>
<sequence>MLNLFLSFTLQPVNAVRLIIEGDNKTFTNVDSLFEFRLINEYFIPFSYKFIIEIPSYLHEEYYTQNYFYYWNHNFTNIKPGSYSLHVEVYIYPIFNNVFGWKVADAQVPLEIRVGPTPSFAFVVIPLISLMLVTIITLIGIIHCIRQRKKMNATIEVATIENFGIFENEDETLLIEKTFFRRIKDSFKEAF</sequence>
<dbReference type="Proteomes" id="UP000616769">
    <property type="component" value="Unassembled WGS sequence"/>
</dbReference>
<protein>
    <submittedName>
        <fullName evidence="1">Uncharacterized protein</fullName>
    </submittedName>
</protein>
<dbReference type="AlphaFoldDB" id="A0A132AAZ7"/>
<comment type="caution">
    <text evidence="1">The sequence shown here is derived from an EMBL/GenBank/DDBJ whole genome shotgun (WGS) entry which is preliminary data.</text>
</comment>
<reference evidence="1 2" key="1">
    <citation type="journal article" date="2015" name="Parasit. Vectors">
        <title>Draft genome of the scabies mite.</title>
        <authorList>
            <person name="Rider S.D.Jr."/>
            <person name="Morgan M.S."/>
            <person name="Arlian L.G."/>
        </authorList>
    </citation>
    <scope>NUCLEOTIDE SEQUENCE [LARGE SCALE GENOMIC DNA]</scope>
    <source>
        <strain evidence="1">Arlian Lab</strain>
    </source>
</reference>
<dbReference type="VEuPathDB" id="VectorBase:SSCA007169"/>